<comment type="caution">
    <text evidence="2">The sequence shown here is derived from an EMBL/GenBank/DDBJ whole genome shotgun (WGS) entry which is preliminary data.</text>
</comment>
<accession>A0A9D4MD16</accession>
<proteinExistence type="predicted"/>
<evidence type="ECO:0000313" key="2">
    <source>
        <dbReference type="EMBL" id="KAH3874428.1"/>
    </source>
</evidence>
<evidence type="ECO:0000256" key="1">
    <source>
        <dbReference type="SAM" id="MobiDB-lite"/>
    </source>
</evidence>
<protein>
    <submittedName>
        <fullName evidence="2">Uncharacterized protein</fullName>
    </submittedName>
</protein>
<gene>
    <name evidence="2" type="ORF">DPMN_037672</name>
</gene>
<name>A0A9D4MD16_DREPO</name>
<feature type="compositionally biased region" description="Polar residues" evidence="1">
    <location>
        <begin position="79"/>
        <end position="93"/>
    </location>
</feature>
<dbReference type="Proteomes" id="UP000828390">
    <property type="component" value="Unassembled WGS sequence"/>
</dbReference>
<feature type="region of interest" description="Disordered" evidence="1">
    <location>
        <begin position="79"/>
        <end position="101"/>
    </location>
</feature>
<sequence>MLNVKHQTPKDKHKPEKQIIHTNQLKIDHHPKTNHSLTYFPFYPGITSYHSQAYTLQHPPTARSDPHIPTQQPTCVHNFTKPTALPQPSTNPQGLHWTNIF</sequence>
<reference evidence="2" key="2">
    <citation type="submission" date="2020-11" db="EMBL/GenBank/DDBJ databases">
        <authorList>
            <person name="McCartney M.A."/>
            <person name="Auch B."/>
            <person name="Kono T."/>
            <person name="Mallez S."/>
            <person name="Becker A."/>
            <person name="Gohl D.M."/>
            <person name="Silverstein K.A.T."/>
            <person name="Koren S."/>
            <person name="Bechman K.B."/>
            <person name="Herman A."/>
            <person name="Abrahante J.E."/>
            <person name="Garbe J."/>
        </authorList>
    </citation>
    <scope>NUCLEOTIDE SEQUENCE</scope>
    <source>
        <strain evidence="2">Duluth1</strain>
        <tissue evidence="2">Whole animal</tissue>
    </source>
</reference>
<keyword evidence="3" id="KW-1185">Reference proteome</keyword>
<dbReference type="EMBL" id="JAIWYP010000002">
    <property type="protein sequence ID" value="KAH3874428.1"/>
    <property type="molecule type" value="Genomic_DNA"/>
</dbReference>
<evidence type="ECO:0000313" key="3">
    <source>
        <dbReference type="Proteomes" id="UP000828390"/>
    </source>
</evidence>
<dbReference type="AlphaFoldDB" id="A0A9D4MD16"/>
<organism evidence="2 3">
    <name type="scientific">Dreissena polymorpha</name>
    <name type="common">Zebra mussel</name>
    <name type="synonym">Mytilus polymorpha</name>
    <dbReference type="NCBI Taxonomy" id="45954"/>
    <lineage>
        <taxon>Eukaryota</taxon>
        <taxon>Metazoa</taxon>
        <taxon>Spiralia</taxon>
        <taxon>Lophotrochozoa</taxon>
        <taxon>Mollusca</taxon>
        <taxon>Bivalvia</taxon>
        <taxon>Autobranchia</taxon>
        <taxon>Heteroconchia</taxon>
        <taxon>Euheterodonta</taxon>
        <taxon>Imparidentia</taxon>
        <taxon>Neoheterodontei</taxon>
        <taxon>Myida</taxon>
        <taxon>Dreissenoidea</taxon>
        <taxon>Dreissenidae</taxon>
        <taxon>Dreissena</taxon>
    </lineage>
</organism>
<reference evidence="2" key="1">
    <citation type="journal article" date="2019" name="bioRxiv">
        <title>The Genome of the Zebra Mussel, Dreissena polymorpha: A Resource for Invasive Species Research.</title>
        <authorList>
            <person name="McCartney M.A."/>
            <person name="Auch B."/>
            <person name="Kono T."/>
            <person name="Mallez S."/>
            <person name="Zhang Y."/>
            <person name="Obille A."/>
            <person name="Becker A."/>
            <person name="Abrahante J.E."/>
            <person name="Garbe J."/>
            <person name="Badalamenti J.P."/>
            <person name="Herman A."/>
            <person name="Mangelson H."/>
            <person name="Liachko I."/>
            <person name="Sullivan S."/>
            <person name="Sone E.D."/>
            <person name="Koren S."/>
            <person name="Silverstein K.A.T."/>
            <person name="Beckman K.B."/>
            <person name="Gohl D.M."/>
        </authorList>
    </citation>
    <scope>NUCLEOTIDE SEQUENCE</scope>
    <source>
        <strain evidence="2">Duluth1</strain>
        <tissue evidence="2">Whole animal</tissue>
    </source>
</reference>